<evidence type="ECO:0000313" key="4">
    <source>
        <dbReference type="Ensembl" id="ENSDCDP00010019719.1"/>
    </source>
</evidence>
<dbReference type="Pfam" id="PF02014">
    <property type="entry name" value="Reeler"/>
    <property type="match status" value="1"/>
</dbReference>
<feature type="signal peptide" evidence="2">
    <location>
        <begin position="1"/>
        <end position="19"/>
    </location>
</feature>
<dbReference type="AlphaFoldDB" id="A0AAY4BFL1"/>
<name>A0AAY4BFL1_9TELE</name>
<dbReference type="CDD" id="cd08544">
    <property type="entry name" value="Reeler"/>
    <property type="match status" value="1"/>
</dbReference>
<reference evidence="4" key="3">
    <citation type="submission" date="2025-09" db="UniProtKB">
        <authorList>
            <consortium name="Ensembl"/>
        </authorList>
    </citation>
    <scope>IDENTIFICATION</scope>
</reference>
<dbReference type="Ensembl" id="ENSDCDT00010020837.1">
    <property type="protein sequence ID" value="ENSDCDP00010019719.1"/>
    <property type="gene ID" value="ENSDCDG00010008881.1"/>
</dbReference>
<proteinExistence type="inferred from homology"/>
<dbReference type="GO" id="GO:0016020">
    <property type="term" value="C:membrane"/>
    <property type="evidence" value="ECO:0007669"/>
    <property type="project" value="TreeGrafter"/>
</dbReference>
<accession>A0AAY4BFL1</accession>
<feature type="domain" description="Reelin" evidence="3">
    <location>
        <begin position="14"/>
        <end position="173"/>
    </location>
</feature>
<dbReference type="PANTHER" id="PTHR45828">
    <property type="entry name" value="CYTOCHROME B561/FERRIC REDUCTASE TRANSMEMBRANE"/>
    <property type="match status" value="1"/>
</dbReference>
<dbReference type="PROSITE" id="PS51019">
    <property type="entry name" value="REELIN"/>
    <property type="match status" value="1"/>
</dbReference>
<dbReference type="Gene3D" id="2.60.40.4060">
    <property type="entry name" value="Reeler domain"/>
    <property type="match status" value="1"/>
</dbReference>
<dbReference type="FunFam" id="2.60.40.4060:FF:000003">
    <property type="entry name" value="Ferric chelate reductase 1"/>
    <property type="match status" value="1"/>
</dbReference>
<evidence type="ECO:0000256" key="1">
    <source>
        <dbReference type="ARBA" id="ARBA00009195"/>
    </source>
</evidence>
<reference evidence="4" key="2">
    <citation type="submission" date="2025-08" db="UniProtKB">
        <authorList>
            <consortium name="Ensembl"/>
        </authorList>
    </citation>
    <scope>IDENTIFICATION</scope>
</reference>
<dbReference type="InterPro" id="IPR042307">
    <property type="entry name" value="Reeler_sf"/>
</dbReference>
<keyword evidence="5" id="KW-1185">Reference proteome</keyword>
<dbReference type="InterPro" id="IPR051237">
    <property type="entry name" value="Ferric-chelate_Red/DefProt"/>
</dbReference>
<protein>
    <recommendedName>
        <fullName evidence="3">Reelin domain-containing protein</fullName>
    </recommendedName>
</protein>
<evidence type="ECO:0000313" key="5">
    <source>
        <dbReference type="Proteomes" id="UP000694580"/>
    </source>
</evidence>
<comment type="similarity">
    <text evidence="1">Belongs to the FRRS1 family.</text>
</comment>
<dbReference type="InterPro" id="IPR002861">
    <property type="entry name" value="Reeler_dom"/>
</dbReference>
<sequence>MAATLLALLVLQAVSLASAFPGGAPASSCVDMTPRHAGVQPQPDPAPYHILTSSPTFQTGQNVTVVIAGAEYRALLLEARAGTKSAAVGSWSLPPADTKLLQCSGNPYGAITHAGTSIKDGSTTYTWTPPSDTNTVYFIATVAQQRNVFWLNIKSDTLTRGERHPTQDLSVPNKST</sequence>
<dbReference type="Proteomes" id="UP000694580">
    <property type="component" value="Chromosome 6"/>
</dbReference>
<dbReference type="GeneTree" id="ENSGT00940000165599"/>
<dbReference type="PANTHER" id="PTHR45828:SF32">
    <property type="entry name" value="SI:DKEY-251I10.2"/>
    <property type="match status" value="1"/>
</dbReference>
<evidence type="ECO:0000256" key="2">
    <source>
        <dbReference type="SAM" id="SignalP"/>
    </source>
</evidence>
<evidence type="ECO:0000259" key="3">
    <source>
        <dbReference type="PROSITE" id="PS51019"/>
    </source>
</evidence>
<gene>
    <name evidence="4" type="primary">si:dkey-251i10.2</name>
</gene>
<keyword evidence="2" id="KW-0732">Signal</keyword>
<reference evidence="4 5" key="1">
    <citation type="submission" date="2020-06" db="EMBL/GenBank/DDBJ databases">
        <authorList>
            <consortium name="Wellcome Sanger Institute Data Sharing"/>
        </authorList>
    </citation>
    <scope>NUCLEOTIDE SEQUENCE [LARGE SCALE GENOMIC DNA]</scope>
</reference>
<feature type="chain" id="PRO_5044222202" description="Reelin domain-containing protein" evidence="2">
    <location>
        <begin position="20"/>
        <end position="176"/>
    </location>
</feature>
<organism evidence="4 5">
    <name type="scientific">Denticeps clupeoides</name>
    <name type="common">denticle herring</name>
    <dbReference type="NCBI Taxonomy" id="299321"/>
    <lineage>
        <taxon>Eukaryota</taxon>
        <taxon>Metazoa</taxon>
        <taxon>Chordata</taxon>
        <taxon>Craniata</taxon>
        <taxon>Vertebrata</taxon>
        <taxon>Euteleostomi</taxon>
        <taxon>Actinopterygii</taxon>
        <taxon>Neopterygii</taxon>
        <taxon>Teleostei</taxon>
        <taxon>Clupei</taxon>
        <taxon>Clupeiformes</taxon>
        <taxon>Denticipitoidei</taxon>
        <taxon>Denticipitidae</taxon>
        <taxon>Denticeps</taxon>
    </lineage>
</organism>